<dbReference type="SUPFAM" id="SSF55874">
    <property type="entry name" value="ATPase domain of HSP90 chaperone/DNA topoisomerase II/histidine kinase"/>
    <property type="match status" value="1"/>
</dbReference>
<evidence type="ECO:0000256" key="1">
    <source>
        <dbReference type="ARBA" id="ARBA00022679"/>
    </source>
</evidence>
<dbReference type="AlphaFoldDB" id="A0A6L6Q506"/>
<comment type="caution">
    <text evidence="4">The sequence shown here is derived from an EMBL/GenBank/DDBJ whole genome shotgun (WGS) entry which is preliminary data.</text>
</comment>
<keyword evidence="5" id="KW-1185">Reference proteome</keyword>
<evidence type="ECO:0000256" key="3">
    <source>
        <dbReference type="ARBA" id="ARBA00023012"/>
    </source>
</evidence>
<dbReference type="InterPro" id="IPR036890">
    <property type="entry name" value="HATPase_C_sf"/>
</dbReference>
<accession>A0A6L6Q506</accession>
<evidence type="ECO:0008006" key="6">
    <source>
        <dbReference type="Google" id="ProtNLM"/>
    </source>
</evidence>
<dbReference type="GO" id="GO:0000160">
    <property type="term" value="P:phosphorelay signal transduction system"/>
    <property type="evidence" value="ECO:0007669"/>
    <property type="project" value="UniProtKB-KW"/>
</dbReference>
<proteinExistence type="predicted"/>
<gene>
    <name evidence="4" type="ORF">GM668_21365</name>
</gene>
<dbReference type="GO" id="GO:0016301">
    <property type="term" value="F:kinase activity"/>
    <property type="evidence" value="ECO:0007669"/>
    <property type="project" value="UniProtKB-KW"/>
</dbReference>
<keyword evidence="2" id="KW-0418">Kinase</keyword>
<name>A0A6L6Q506_9BURK</name>
<dbReference type="Gene3D" id="3.30.565.10">
    <property type="entry name" value="Histidine kinase-like ATPase, C-terminal domain"/>
    <property type="match status" value="1"/>
</dbReference>
<dbReference type="InterPro" id="IPR050482">
    <property type="entry name" value="Sensor_HK_TwoCompSys"/>
</dbReference>
<dbReference type="EMBL" id="WNLA01000016">
    <property type="protein sequence ID" value="MTW04625.1"/>
    <property type="molecule type" value="Genomic_DNA"/>
</dbReference>
<sequence length="61" mass="6345">MLRIRVLDDGIGLEDGDLSKPGSLGLIGIRERVQALNGRISIRGKGGTRVTVLLPLPAGGP</sequence>
<dbReference type="RefSeq" id="WP_155440977.1">
    <property type="nucleotide sequence ID" value="NZ_WNLA01000016.1"/>
</dbReference>
<dbReference type="Proteomes" id="UP000484015">
    <property type="component" value="Unassembled WGS sequence"/>
</dbReference>
<evidence type="ECO:0000313" key="5">
    <source>
        <dbReference type="Proteomes" id="UP000484015"/>
    </source>
</evidence>
<protein>
    <recommendedName>
        <fullName evidence="6">Histidine kinase/HSP90-like ATPase domain-containing protein</fullName>
    </recommendedName>
</protein>
<dbReference type="OrthoDB" id="9797605at2"/>
<keyword evidence="3" id="KW-0902">Two-component regulatory system</keyword>
<evidence type="ECO:0000313" key="4">
    <source>
        <dbReference type="EMBL" id="MTW04625.1"/>
    </source>
</evidence>
<dbReference type="PANTHER" id="PTHR24421">
    <property type="entry name" value="NITRATE/NITRITE SENSOR PROTEIN NARX-RELATED"/>
    <property type="match status" value="1"/>
</dbReference>
<reference evidence="4 5" key="1">
    <citation type="submission" date="2019-11" db="EMBL/GenBank/DDBJ databases">
        <title>Type strains purchased from KCTC, JCM and DSMZ.</title>
        <authorList>
            <person name="Lu H."/>
        </authorList>
    </citation>
    <scope>NUCLEOTIDE SEQUENCE [LARGE SCALE GENOMIC DNA]</scope>
    <source>
        <strain evidence="4 5">KCTC 42409</strain>
    </source>
</reference>
<keyword evidence="1" id="KW-0808">Transferase</keyword>
<organism evidence="4 5">
    <name type="scientific">Pseudoduganella ginsengisoli</name>
    <dbReference type="NCBI Taxonomy" id="1462440"/>
    <lineage>
        <taxon>Bacteria</taxon>
        <taxon>Pseudomonadati</taxon>
        <taxon>Pseudomonadota</taxon>
        <taxon>Betaproteobacteria</taxon>
        <taxon>Burkholderiales</taxon>
        <taxon>Oxalobacteraceae</taxon>
        <taxon>Telluria group</taxon>
        <taxon>Pseudoduganella</taxon>
    </lineage>
</organism>
<evidence type="ECO:0000256" key="2">
    <source>
        <dbReference type="ARBA" id="ARBA00022777"/>
    </source>
</evidence>